<dbReference type="eggNOG" id="ENOG5030DJI">
    <property type="taxonomic scope" value="Bacteria"/>
</dbReference>
<dbReference type="EMBL" id="CP009888">
    <property type="protein sequence ID" value="AIY64172.1"/>
    <property type="molecule type" value="Genomic_DNA"/>
</dbReference>
<accession>A0A0A7EDU4</accession>
<dbReference type="STRING" id="1348114.OM33_02645"/>
<evidence type="ECO:0000313" key="1">
    <source>
        <dbReference type="EMBL" id="AIY64172.1"/>
    </source>
</evidence>
<reference evidence="1 2" key="1">
    <citation type="submission" date="2014-11" db="EMBL/GenBank/DDBJ databases">
        <title>Complete Genome Sequence of Pseudoalteromonas sp. Strain OCN003 Isolated from Kaneohe Bay, Oahu, Hawaii.</title>
        <authorList>
            <person name="Beurmann S."/>
            <person name="Videau P."/>
            <person name="Ushijima B."/>
            <person name="Smith A.M."/>
            <person name="Aeby G.S."/>
            <person name="Callahan S.M."/>
            <person name="Belcaid M."/>
        </authorList>
    </citation>
    <scope>NUCLEOTIDE SEQUENCE [LARGE SCALE GENOMIC DNA]</scope>
    <source>
        <strain evidence="1 2">OCN003</strain>
    </source>
</reference>
<evidence type="ECO:0008006" key="3">
    <source>
        <dbReference type="Google" id="ProtNLM"/>
    </source>
</evidence>
<organism evidence="1 2">
    <name type="scientific">Pseudoalteromonas piratica</name>
    <dbReference type="NCBI Taxonomy" id="1348114"/>
    <lineage>
        <taxon>Bacteria</taxon>
        <taxon>Pseudomonadati</taxon>
        <taxon>Pseudomonadota</taxon>
        <taxon>Gammaproteobacteria</taxon>
        <taxon>Alteromonadales</taxon>
        <taxon>Pseudoalteromonadaceae</taxon>
        <taxon>Pseudoalteromonas</taxon>
    </lineage>
</organism>
<proteinExistence type="predicted"/>
<protein>
    <recommendedName>
        <fullName evidence="3">Solute-binding protein family 3/N-terminal domain-containing protein</fullName>
    </recommendedName>
</protein>
<name>A0A0A7EDU4_9GAMM</name>
<evidence type="ECO:0000313" key="2">
    <source>
        <dbReference type="Proteomes" id="UP000030341"/>
    </source>
</evidence>
<gene>
    <name evidence="1" type="ORF">OM33_02645</name>
</gene>
<dbReference type="SUPFAM" id="SSF53850">
    <property type="entry name" value="Periplasmic binding protein-like II"/>
    <property type="match status" value="1"/>
</dbReference>
<dbReference type="OrthoDB" id="5760642at2"/>
<dbReference type="HOGENOM" id="CLU_089634_0_0_6"/>
<dbReference type="KEGG" id="pseo:OM33_02645"/>
<dbReference type="Proteomes" id="UP000030341">
    <property type="component" value="Chromosome 1"/>
</dbReference>
<dbReference type="AlphaFoldDB" id="A0A0A7EDU4"/>
<sequence>MISFASSAKQEIIFATDLMPDQGKRKADLVSNLVYYVIEALESDYKVSFQQASREREWRLITKQNNVCVYNKTRTLEREKVAIFSTLPLIVYAPNRLILNKPLSVPQPVSFQHILSLGLTIGVVKGRNYGEQLDSVIAENTDRLYLGAGSNKAERLEVMLKQGKLDGIVEYSSVFKSRQQDARIDQDYFIYALKEAQEVVRGFLACANSEVGKQFIADFEKVMQSENYRAFVIARLNEASNYIESAYIIEQLGYK</sequence>
<keyword evidence="2" id="KW-1185">Reference proteome</keyword>